<reference evidence="1 2" key="1">
    <citation type="journal article" date="2020" name="Genes (Basel)">
        <title>Genomic Comparison of Insect Gut Symbionts from Divergent Burkholderia Subclades.</title>
        <authorList>
            <person name="Takeshita K."/>
            <person name="Kikuchi Y."/>
        </authorList>
    </citation>
    <scope>NUCLEOTIDE SEQUENCE [LARGE SCALE GENOMIC DNA]</scope>
    <source>
        <strain evidence="1 2">PGU16</strain>
        <plasmid evidence="1 2">PPGU16_p2</plasmid>
    </source>
</reference>
<keyword evidence="1" id="KW-0614">Plasmid</keyword>
<name>A0A7I8C2G1_9BURK</name>
<sequence length="73" mass="7452">MSDAASLPLAKIGTVGYELPGAAPSPTHTSCAVRDTRHTFPECGYGKSGRDAVKSYDIIVVAASSGDPSALKT</sequence>
<organism evidence="1 2">
    <name type="scientific">Paraburkholderia largidicola</name>
    <dbReference type="NCBI Taxonomy" id="3014751"/>
    <lineage>
        <taxon>Bacteria</taxon>
        <taxon>Pseudomonadati</taxon>
        <taxon>Pseudomonadota</taxon>
        <taxon>Betaproteobacteria</taxon>
        <taxon>Burkholderiales</taxon>
        <taxon>Burkholderiaceae</taxon>
        <taxon>Paraburkholderia</taxon>
    </lineage>
</organism>
<accession>A0A7I8C2G1</accession>
<evidence type="ECO:0000313" key="1">
    <source>
        <dbReference type="EMBL" id="BCF94825.1"/>
    </source>
</evidence>
<dbReference type="KEGG" id="plad:PPGU16_78920"/>
<geneLocation type="plasmid" evidence="1 2">
    <name>PPGU16_p2</name>
</geneLocation>
<dbReference type="EMBL" id="AP023177">
    <property type="protein sequence ID" value="BCF94825.1"/>
    <property type="molecule type" value="Genomic_DNA"/>
</dbReference>
<proteinExistence type="predicted"/>
<evidence type="ECO:0000313" key="2">
    <source>
        <dbReference type="Proteomes" id="UP000510888"/>
    </source>
</evidence>
<gene>
    <name evidence="1" type="ORF">PPGU16_78920</name>
</gene>
<keyword evidence="2" id="KW-1185">Reference proteome</keyword>
<dbReference type="Proteomes" id="UP000510888">
    <property type="component" value="Plasmid PPGU16_p2"/>
</dbReference>
<protein>
    <submittedName>
        <fullName evidence="1">Uncharacterized protein</fullName>
    </submittedName>
</protein>
<dbReference type="AlphaFoldDB" id="A0A7I8C2G1"/>